<name>A0A1I7XCN6_HETBA</name>
<evidence type="ECO:0000313" key="2">
    <source>
        <dbReference type="WBParaSite" id="Hba_15211"/>
    </source>
</evidence>
<proteinExistence type="predicted"/>
<dbReference type="Proteomes" id="UP000095283">
    <property type="component" value="Unplaced"/>
</dbReference>
<dbReference type="AlphaFoldDB" id="A0A1I7XCN6"/>
<sequence>MNTPMQSPSYPMAFQVQSCVDSDYQIEQPSKVTFFFSLQLPE</sequence>
<evidence type="ECO:0000313" key="1">
    <source>
        <dbReference type="Proteomes" id="UP000095283"/>
    </source>
</evidence>
<dbReference type="WBParaSite" id="Hba_15211">
    <property type="protein sequence ID" value="Hba_15211"/>
    <property type="gene ID" value="Hba_15211"/>
</dbReference>
<protein>
    <submittedName>
        <fullName evidence="2">DUF5060 domain-containing protein</fullName>
    </submittedName>
</protein>
<accession>A0A1I7XCN6</accession>
<reference evidence="2" key="1">
    <citation type="submission" date="2016-11" db="UniProtKB">
        <authorList>
            <consortium name="WormBaseParasite"/>
        </authorList>
    </citation>
    <scope>IDENTIFICATION</scope>
</reference>
<keyword evidence="1" id="KW-1185">Reference proteome</keyword>
<organism evidence="1 2">
    <name type="scientific">Heterorhabditis bacteriophora</name>
    <name type="common">Entomopathogenic nematode worm</name>
    <dbReference type="NCBI Taxonomy" id="37862"/>
    <lineage>
        <taxon>Eukaryota</taxon>
        <taxon>Metazoa</taxon>
        <taxon>Ecdysozoa</taxon>
        <taxon>Nematoda</taxon>
        <taxon>Chromadorea</taxon>
        <taxon>Rhabditida</taxon>
        <taxon>Rhabditina</taxon>
        <taxon>Rhabditomorpha</taxon>
        <taxon>Strongyloidea</taxon>
        <taxon>Heterorhabditidae</taxon>
        <taxon>Heterorhabditis</taxon>
    </lineage>
</organism>